<organism evidence="3 4">
    <name type="scientific">Catellatospora bangladeshensis</name>
    <dbReference type="NCBI Taxonomy" id="310355"/>
    <lineage>
        <taxon>Bacteria</taxon>
        <taxon>Bacillati</taxon>
        <taxon>Actinomycetota</taxon>
        <taxon>Actinomycetes</taxon>
        <taxon>Micromonosporales</taxon>
        <taxon>Micromonosporaceae</taxon>
        <taxon>Catellatospora</taxon>
    </lineage>
</organism>
<accession>A0A8J3NJC1</accession>
<evidence type="ECO:0000259" key="2">
    <source>
        <dbReference type="Pfam" id="PF01814"/>
    </source>
</evidence>
<dbReference type="InterPro" id="IPR012312">
    <property type="entry name" value="Hemerythrin-like"/>
</dbReference>
<evidence type="ECO:0000313" key="3">
    <source>
        <dbReference type="EMBL" id="GIF81838.1"/>
    </source>
</evidence>
<comment type="caution">
    <text evidence="3">The sequence shown here is derived from an EMBL/GenBank/DDBJ whole genome shotgun (WGS) entry which is preliminary data.</text>
</comment>
<evidence type="ECO:0000313" key="4">
    <source>
        <dbReference type="Proteomes" id="UP000601223"/>
    </source>
</evidence>
<proteinExistence type="predicted"/>
<feature type="compositionally biased region" description="Low complexity" evidence="1">
    <location>
        <begin position="86"/>
        <end position="100"/>
    </location>
</feature>
<dbReference type="Pfam" id="PF01814">
    <property type="entry name" value="Hemerythrin"/>
    <property type="match status" value="1"/>
</dbReference>
<dbReference type="Proteomes" id="UP000601223">
    <property type="component" value="Unassembled WGS sequence"/>
</dbReference>
<dbReference type="PANTHER" id="PTHR35585:SF1">
    <property type="entry name" value="HHE DOMAIN PROTEIN (AFU_ORTHOLOGUE AFUA_4G00730)"/>
    <property type="match status" value="1"/>
</dbReference>
<dbReference type="RefSeq" id="WP_203746460.1">
    <property type="nucleotide sequence ID" value="NZ_BONF01000016.1"/>
</dbReference>
<feature type="compositionally biased region" description="Polar residues" evidence="1">
    <location>
        <begin position="62"/>
        <end position="71"/>
    </location>
</feature>
<dbReference type="PANTHER" id="PTHR35585">
    <property type="entry name" value="HHE DOMAIN PROTEIN (AFU_ORTHOLOGUE AFUA_4G00730)"/>
    <property type="match status" value="1"/>
</dbReference>
<dbReference type="AlphaFoldDB" id="A0A8J3NJC1"/>
<feature type="region of interest" description="Disordered" evidence="1">
    <location>
        <begin position="60"/>
        <end position="119"/>
    </location>
</feature>
<reference evidence="3 4" key="1">
    <citation type="submission" date="2021-01" db="EMBL/GenBank/DDBJ databases">
        <title>Whole genome shotgun sequence of Catellatospora bangladeshensis NBRC 107357.</title>
        <authorList>
            <person name="Komaki H."/>
            <person name="Tamura T."/>
        </authorList>
    </citation>
    <scope>NUCLEOTIDE SEQUENCE [LARGE SCALE GENOMIC DNA]</scope>
    <source>
        <strain evidence="3 4">NBRC 107357</strain>
    </source>
</reference>
<sequence length="292" mass="31495">MTEQNKGRRTGATGGIAVATEQDIAAMSAVQLRGWLTEHGVTGVSGMRKEELVKTAVKTLRSEQSGATGTASRKIAAEPGATAKKSTISGTTAAGSGTAARPAKSVSGTAQPRAESIPETGEDVIDLLLSHHDQIKMMFGEMGRLRGEHRQEIWAQLCRLLVIHESIEQQLVHPLAQRRLPDGDEVIAARLDEEQRATQELAELWDMGVDDPRFAERFAVLRDDVTEHAELEEAEEFGWLRENVPPDQLMGLAAAARAADRIVPPGDMRSAEPLRIADRVRDALRSAGGGAS</sequence>
<feature type="domain" description="Hemerythrin-like" evidence="2">
    <location>
        <begin position="124"/>
        <end position="240"/>
    </location>
</feature>
<protein>
    <recommendedName>
        <fullName evidence="2">Hemerythrin-like domain-containing protein</fullName>
    </recommendedName>
</protein>
<dbReference type="EMBL" id="BONF01000016">
    <property type="protein sequence ID" value="GIF81838.1"/>
    <property type="molecule type" value="Genomic_DNA"/>
</dbReference>
<evidence type="ECO:0000256" key="1">
    <source>
        <dbReference type="SAM" id="MobiDB-lite"/>
    </source>
</evidence>
<gene>
    <name evidence="3" type="ORF">Cba03nite_31870</name>
</gene>
<keyword evidence="4" id="KW-1185">Reference proteome</keyword>
<name>A0A8J3NJC1_9ACTN</name>
<dbReference type="Gene3D" id="1.20.120.520">
    <property type="entry name" value="nmb1532 protein domain like"/>
    <property type="match status" value="1"/>
</dbReference>